<keyword evidence="3" id="KW-1185">Reference proteome</keyword>
<reference evidence="2" key="1">
    <citation type="submission" date="2023-06" db="EMBL/GenBank/DDBJ databases">
        <authorList>
            <person name="Noh H."/>
        </authorList>
    </citation>
    <scope>NUCLEOTIDE SEQUENCE</scope>
    <source>
        <strain evidence="2">DUCC20226</strain>
    </source>
</reference>
<dbReference type="InterPro" id="IPR053044">
    <property type="entry name" value="Metallo-hydrolase/TatD-type"/>
</dbReference>
<dbReference type="Pfam" id="PF01026">
    <property type="entry name" value="TatD_DNase"/>
    <property type="match status" value="1"/>
</dbReference>
<sequence>MADTQTEGDRDVERDPFPWDLGIFDAHCHPTDTMESIPSISSSMRARVLTVMATRSQDQDLVAQVAEEHGLTSSEAIASSPRSNGPDPNHLHDKIVPAFGWHPWFSHQLYDDISPANHAATYDPASPGLAGEKLRHYNAVLSPSPETKDDESFIDKLPTPQPLSGFLSQTRKYLEKHPLSLVGEIGIDKAFRLPSHGDMVSDPEPNMTEGRRNGERLSPYRVNMEHQTRILKAQLNLAGEIGRPVSVHGVQAHGVLYNTIKSTWKGHEKPVVTNRERKRIAKGVNEDFSSSSEDEDDSDDGNGRDTATMKKKKQYKPKPYPPRICLHSYTGAVDTMKQYTNDRSCPAKIFFSFSLCVNYSTGGHDRDRKKHLADEVIRACPDDRILIESDLHKAGQDMDDMLEEMYRKVCEVKGWGLREGVERIRSNYQEFIFGSSK</sequence>
<dbReference type="Gene3D" id="3.20.20.140">
    <property type="entry name" value="Metal-dependent hydrolases"/>
    <property type="match status" value="1"/>
</dbReference>
<dbReference type="EMBL" id="JAUJFL010000001">
    <property type="protein sequence ID" value="KAK2613515.1"/>
    <property type="molecule type" value="Genomic_DNA"/>
</dbReference>
<dbReference type="PANTHER" id="PTHR47345">
    <property type="entry name" value="CUT9-INTERACTING PROTEIN SCN1"/>
    <property type="match status" value="1"/>
</dbReference>
<organism evidence="2 3">
    <name type="scientific">Phomopsis amygdali</name>
    <name type="common">Fusicoccum amygdali</name>
    <dbReference type="NCBI Taxonomy" id="1214568"/>
    <lineage>
        <taxon>Eukaryota</taxon>
        <taxon>Fungi</taxon>
        <taxon>Dikarya</taxon>
        <taxon>Ascomycota</taxon>
        <taxon>Pezizomycotina</taxon>
        <taxon>Sordariomycetes</taxon>
        <taxon>Sordariomycetidae</taxon>
        <taxon>Diaporthales</taxon>
        <taxon>Diaporthaceae</taxon>
        <taxon>Diaporthe</taxon>
    </lineage>
</organism>
<feature type="region of interest" description="Disordered" evidence="1">
    <location>
        <begin position="196"/>
        <end position="215"/>
    </location>
</feature>
<name>A0AAD9W762_PHOAM</name>
<dbReference type="InterPro" id="IPR001130">
    <property type="entry name" value="TatD-like"/>
</dbReference>
<feature type="region of interest" description="Disordered" evidence="1">
    <location>
        <begin position="268"/>
        <end position="319"/>
    </location>
</feature>
<comment type="caution">
    <text evidence="2">The sequence shown here is derived from an EMBL/GenBank/DDBJ whole genome shotgun (WGS) entry which is preliminary data.</text>
</comment>
<dbReference type="PANTHER" id="PTHR47345:SF1">
    <property type="entry name" value="CUT9-INTERACTING PROTEIN SCN1"/>
    <property type="match status" value="1"/>
</dbReference>
<dbReference type="AlphaFoldDB" id="A0AAD9W762"/>
<dbReference type="SUPFAM" id="SSF51556">
    <property type="entry name" value="Metallo-dependent hydrolases"/>
    <property type="match status" value="1"/>
</dbReference>
<dbReference type="Proteomes" id="UP001265746">
    <property type="component" value="Unassembled WGS sequence"/>
</dbReference>
<evidence type="ECO:0000313" key="3">
    <source>
        <dbReference type="Proteomes" id="UP001265746"/>
    </source>
</evidence>
<dbReference type="InterPro" id="IPR032466">
    <property type="entry name" value="Metal_Hydrolase"/>
</dbReference>
<proteinExistence type="predicted"/>
<evidence type="ECO:0000256" key="1">
    <source>
        <dbReference type="SAM" id="MobiDB-lite"/>
    </source>
</evidence>
<accession>A0AAD9W762</accession>
<evidence type="ECO:0000313" key="2">
    <source>
        <dbReference type="EMBL" id="KAK2613515.1"/>
    </source>
</evidence>
<dbReference type="GO" id="GO:0016788">
    <property type="term" value="F:hydrolase activity, acting on ester bonds"/>
    <property type="evidence" value="ECO:0007669"/>
    <property type="project" value="InterPro"/>
</dbReference>
<gene>
    <name evidence="2" type="ORF">N8I77_000425</name>
</gene>
<protein>
    <recommendedName>
        <fullName evidence="4">Cut9 interacting protein Scn1</fullName>
    </recommendedName>
</protein>
<evidence type="ECO:0008006" key="4">
    <source>
        <dbReference type="Google" id="ProtNLM"/>
    </source>
</evidence>